<sequence length="67" mass="7668">MKRLPSRFRRLDGALADLPVEEPMLLTKLDGFLTGLLIWPETIPPGEWMTVVWGREADGFRQTKRTG</sequence>
<dbReference type="InterPro" id="IPR011978">
    <property type="entry name" value="YgfB-like"/>
</dbReference>
<comment type="caution">
    <text evidence="1">The sequence shown here is derived from an EMBL/GenBank/DDBJ whole genome shotgun (WGS) entry which is preliminary data.</text>
</comment>
<proteinExistence type="predicted"/>
<evidence type="ECO:0000313" key="1">
    <source>
        <dbReference type="EMBL" id="MBB4155503.1"/>
    </source>
</evidence>
<dbReference type="Pfam" id="PF03695">
    <property type="entry name" value="UPF0149"/>
    <property type="match status" value="1"/>
</dbReference>
<dbReference type="InterPro" id="IPR036255">
    <property type="entry name" value="YgfB-like_sf"/>
</dbReference>
<dbReference type="SUPFAM" id="SSF101327">
    <property type="entry name" value="YgfB-like"/>
    <property type="match status" value="1"/>
</dbReference>
<accession>A0A840F8E5</accession>
<dbReference type="RefSeq" id="WP_183987072.1">
    <property type="nucleotide sequence ID" value="NZ_JACIEV010000013.1"/>
</dbReference>
<dbReference type="AlphaFoldDB" id="A0A840F8E5"/>
<dbReference type="NCBIfam" id="TIGR02292">
    <property type="entry name" value="ygfB_yecA"/>
    <property type="match status" value="1"/>
</dbReference>
<keyword evidence="2" id="KW-1185">Reference proteome</keyword>
<dbReference type="Proteomes" id="UP000529795">
    <property type="component" value="Unassembled WGS sequence"/>
</dbReference>
<organism evidence="1 2">
    <name type="scientific">Sphingomonas jinjuensis</name>
    <dbReference type="NCBI Taxonomy" id="535907"/>
    <lineage>
        <taxon>Bacteria</taxon>
        <taxon>Pseudomonadati</taxon>
        <taxon>Pseudomonadota</taxon>
        <taxon>Alphaproteobacteria</taxon>
        <taxon>Sphingomonadales</taxon>
        <taxon>Sphingomonadaceae</taxon>
        <taxon>Sphingomonas</taxon>
    </lineage>
</organism>
<protein>
    <submittedName>
        <fullName evidence="1">YecA family protein</fullName>
    </submittedName>
</protein>
<evidence type="ECO:0000313" key="2">
    <source>
        <dbReference type="Proteomes" id="UP000529795"/>
    </source>
</evidence>
<gene>
    <name evidence="1" type="ORF">GGQ80_003428</name>
</gene>
<name>A0A840F8E5_9SPHN</name>
<dbReference type="EMBL" id="JACIEV010000013">
    <property type="protein sequence ID" value="MBB4155503.1"/>
    <property type="molecule type" value="Genomic_DNA"/>
</dbReference>
<reference evidence="1 2" key="1">
    <citation type="submission" date="2020-08" db="EMBL/GenBank/DDBJ databases">
        <title>Genomic Encyclopedia of Type Strains, Phase IV (KMG-IV): sequencing the most valuable type-strain genomes for metagenomic binning, comparative biology and taxonomic classification.</title>
        <authorList>
            <person name="Goeker M."/>
        </authorList>
    </citation>
    <scope>NUCLEOTIDE SEQUENCE [LARGE SCALE GENOMIC DNA]</scope>
    <source>
        <strain evidence="1 2">YC6723</strain>
    </source>
</reference>